<evidence type="ECO:0000313" key="2">
    <source>
        <dbReference type="Proteomes" id="UP000238206"/>
    </source>
</evidence>
<dbReference type="Proteomes" id="UP000238206">
    <property type="component" value="Unassembled WGS sequence"/>
</dbReference>
<protein>
    <submittedName>
        <fullName evidence="1">Uncharacterized protein</fullName>
    </submittedName>
</protein>
<dbReference type="RefSeq" id="WP_105392457.1">
    <property type="nucleotide sequence ID" value="NZ_PUIQ01000038.1"/>
</dbReference>
<reference evidence="1 2" key="1">
    <citation type="submission" date="2018-02" db="EMBL/GenBank/DDBJ databases">
        <title>Draft genome sequencing of Burkholderia cepacia Y14-15.</title>
        <authorList>
            <person name="Zheng B.-X."/>
        </authorList>
    </citation>
    <scope>NUCLEOTIDE SEQUENCE [LARGE SCALE GENOMIC DNA]</scope>
    <source>
        <strain evidence="1 2">Y14-15</strain>
    </source>
</reference>
<dbReference type="EMBL" id="PUIQ01000038">
    <property type="protein sequence ID" value="PQP14453.1"/>
    <property type="molecule type" value="Genomic_DNA"/>
</dbReference>
<evidence type="ECO:0000313" key="1">
    <source>
        <dbReference type="EMBL" id="PQP14453.1"/>
    </source>
</evidence>
<comment type="caution">
    <text evidence="1">The sequence shown here is derived from an EMBL/GenBank/DDBJ whole genome shotgun (WGS) entry which is preliminary data.</text>
</comment>
<accession>A0A2S8II72</accession>
<proteinExistence type="predicted"/>
<gene>
    <name evidence="1" type="ORF">C5615_26405</name>
</gene>
<sequence length="67" mass="6894">MLADGFIAAPDPFATPPGPAATLAHALAAGLQYDTTLVSVAPGDFNRFTDRFVARSGGSKSKQVSSR</sequence>
<organism evidence="1 2">
    <name type="scientific">Burkholderia cepacia</name>
    <name type="common">Pseudomonas cepacia</name>
    <dbReference type="NCBI Taxonomy" id="292"/>
    <lineage>
        <taxon>Bacteria</taxon>
        <taxon>Pseudomonadati</taxon>
        <taxon>Pseudomonadota</taxon>
        <taxon>Betaproteobacteria</taxon>
        <taxon>Burkholderiales</taxon>
        <taxon>Burkholderiaceae</taxon>
        <taxon>Burkholderia</taxon>
        <taxon>Burkholderia cepacia complex</taxon>
    </lineage>
</organism>
<name>A0A2S8II72_BURCE</name>
<dbReference type="AlphaFoldDB" id="A0A2S8II72"/>